<dbReference type="InterPro" id="IPR024079">
    <property type="entry name" value="MetalloPept_cat_dom_sf"/>
</dbReference>
<organism evidence="3 4">
    <name type="scientific">Cesiribacter andamanensis AMV16</name>
    <dbReference type="NCBI Taxonomy" id="1279009"/>
    <lineage>
        <taxon>Bacteria</taxon>
        <taxon>Pseudomonadati</taxon>
        <taxon>Bacteroidota</taxon>
        <taxon>Cytophagia</taxon>
        <taxon>Cytophagales</taxon>
        <taxon>Cesiribacteraceae</taxon>
        <taxon>Cesiribacter</taxon>
    </lineage>
</organism>
<evidence type="ECO:0000313" key="4">
    <source>
        <dbReference type="Proteomes" id="UP000011910"/>
    </source>
</evidence>
<protein>
    <recommendedName>
        <fullName evidence="2">EcxA zinc-binding domain-containing protein</fullName>
    </recommendedName>
</protein>
<feature type="region of interest" description="Disordered" evidence="1">
    <location>
        <begin position="412"/>
        <end position="431"/>
    </location>
</feature>
<dbReference type="STRING" id="1279009.ADICEAN_01373"/>
<dbReference type="PATRIC" id="fig|1279009.4.peg.1392"/>
<sequence length="431" mass="47181">MRQDYLIAEALLSPYGAGSQAPAEVQELALARLRQLSAHEIGHTLGLAHNYAASSEELASVMDYPHPRVTVRNGQIDISQPYDDKIAAWDKVAISWGYQDFPEGIDEKEALDGLISQALGKGLYFLSDQDARPTGGAHPYAHLWDNSRDAADELNRLMEVRKIALQNLGQNTLREGTPMAQLEEKLVPVYFFHRYQTEAAVKLIGGLNYRYALKGDGQPVTEKVPVAQQQKALEALLATLRPEALAFPKALLDQIPPQPYGYARSREVISIRTGLTFDALAAAEAAANQTVSLLLDPARMNRLLEYHAQDPAQPSLQAVLDRLIGQTLKAPAQAGYAGELQRTVNYVVLHHLISQSRDKGASPQTQALLKLKLSQLQPWLASAGKGKDESWQAHWAFAAELIKHLETEGKPMEMPGLLSPPPGAPIGSCAE</sequence>
<dbReference type="AlphaFoldDB" id="M7NNZ0"/>
<comment type="caution">
    <text evidence="3">The sequence shown here is derived from an EMBL/GenBank/DDBJ whole genome shotgun (WGS) entry which is preliminary data.</text>
</comment>
<dbReference type="PANTHER" id="PTHR38478:SF1">
    <property type="entry name" value="ZINC DEPENDENT METALLOPROTEASE DOMAIN LIPOPROTEIN"/>
    <property type="match status" value="1"/>
</dbReference>
<dbReference type="Proteomes" id="UP000011910">
    <property type="component" value="Unassembled WGS sequence"/>
</dbReference>
<evidence type="ECO:0000259" key="2">
    <source>
        <dbReference type="Pfam" id="PF16313"/>
    </source>
</evidence>
<dbReference type="InterPro" id="IPR032534">
    <property type="entry name" value="EcxA_zinc-bd"/>
</dbReference>
<feature type="domain" description="EcxA zinc-binding" evidence="2">
    <location>
        <begin position="25"/>
        <end position="331"/>
    </location>
</feature>
<dbReference type="SUPFAM" id="SSF55486">
    <property type="entry name" value="Metalloproteases ('zincins'), catalytic domain"/>
    <property type="match status" value="1"/>
</dbReference>
<dbReference type="Pfam" id="PF16313">
    <property type="entry name" value="DUF4953"/>
    <property type="match status" value="1"/>
</dbReference>
<dbReference type="EMBL" id="AODQ01000025">
    <property type="protein sequence ID" value="EMR03440.1"/>
    <property type="molecule type" value="Genomic_DNA"/>
</dbReference>
<accession>M7NNZ0</accession>
<dbReference type="eggNOG" id="COG1913">
    <property type="taxonomic scope" value="Bacteria"/>
</dbReference>
<reference evidence="3 4" key="1">
    <citation type="journal article" date="2013" name="Genome Announc.">
        <title>Draft Genome Sequence of Cesiribacter andamanensis Strain AMV16T, Isolated from a Soil Sample from a Mud Volcano in the Andaman Islands, India.</title>
        <authorList>
            <person name="Shivaji S."/>
            <person name="Ara S."/>
            <person name="Begum Z."/>
            <person name="Srinivas T.N."/>
            <person name="Singh A."/>
            <person name="Kumar Pinnaka A."/>
        </authorList>
    </citation>
    <scope>NUCLEOTIDE SEQUENCE [LARGE SCALE GENOMIC DNA]</scope>
    <source>
        <strain evidence="3 4">AMV16</strain>
    </source>
</reference>
<proteinExistence type="predicted"/>
<dbReference type="PANTHER" id="PTHR38478">
    <property type="entry name" value="PEPTIDASE M1A AND M12B"/>
    <property type="match status" value="1"/>
</dbReference>
<dbReference type="Gene3D" id="3.40.390.10">
    <property type="entry name" value="Collagenase (Catalytic Domain)"/>
    <property type="match status" value="1"/>
</dbReference>
<name>M7NNZ0_9BACT</name>
<dbReference type="GO" id="GO:0008237">
    <property type="term" value="F:metallopeptidase activity"/>
    <property type="evidence" value="ECO:0007669"/>
    <property type="project" value="InterPro"/>
</dbReference>
<evidence type="ECO:0000256" key="1">
    <source>
        <dbReference type="SAM" id="MobiDB-lite"/>
    </source>
</evidence>
<keyword evidence="4" id="KW-1185">Reference proteome</keyword>
<evidence type="ECO:0000313" key="3">
    <source>
        <dbReference type="EMBL" id="EMR03440.1"/>
    </source>
</evidence>
<gene>
    <name evidence="3" type="ORF">ADICEAN_01373</name>
</gene>